<proteinExistence type="predicted"/>
<sequence>MAIWKAQRTLLIVGEGYAEEAFLNHVKRLYAPRGCGLSVTIKNARGKGARHVVDWTRRQIANVDFDSVASMLDTDQDWSEPVAKQARTAKILVLKSEPCFEALMLRLLGQSDAGETKVLKKRFAPYVNGEPLRAENYATHFGKGLLESRRNQEPTINTLLKLFGA</sequence>
<protein>
    <recommendedName>
        <fullName evidence="3">RloB-like protein</fullName>
    </recommendedName>
</protein>
<dbReference type="Proteomes" id="UP000662914">
    <property type="component" value="Chromosome"/>
</dbReference>
<dbReference type="AlphaFoldDB" id="A0A809QVM4"/>
<evidence type="ECO:0008006" key="3">
    <source>
        <dbReference type="Google" id="ProtNLM"/>
    </source>
</evidence>
<organism evidence="1 2">
    <name type="scientific">Candidatus Desulfobacillus denitrificans</name>
    <dbReference type="NCBI Taxonomy" id="2608985"/>
    <lineage>
        <taxon>Bacteria</taxon>
        <taxon>Pseudomonadati</taxon>
        <taxon>Pseudomonadota</taxon>
        <taxon>Betaproteobacteria</taxon>
        <taxon>Candidatus Desulfobacillus</taxon>
    </lineage>
</organism>
<dbReference type="KEGG" id="ddz:DSYM_01680"/>
<dbReference type="EMBL" id="AP021857">
    <property type="protein sequence ID" value="BBO19469.1"/>
    <property type="molecule type" value="Genomic_DNA"/>
</dbReference>
<evidence type="ECO:0000313" key="1">
    <source>
        <dbReference type="EMBL" id="BBO19469.1"/>
    </source>
</evidence>
<reference evidence="1" key="1">
    <citation type="journal article" name="DNA Res.">
        <title>The physiological potential of anammox bacteria as revealed by their core genome structure.</title>
        <authorList>
            <person name="Okubo T."/>
            <person name="Toyoda A."/>
            <person name="Fukuhara K."/>
            <person name="Uchiyama I."/>
            <person name="Harigaya Y."/>
            <person name="Kuroiwa M."/>
            <person name="Suzuki T."/>
            <person name="Murakami Y."/>
            <person name="Suwa Y."/>
            <person name="Takami H."/>
        </authorList>
    </citation>
    <scope>NUCLEOTIDE SEQUENCE</scope>
    <source>
        <strain evidence="1">317325-3</strain>
    </source>
</reference>
<gene>
    <name evidence="1" type="ORF">DSYM_01680</name>
</gene>
<name>A0A809QVM4_9PROT</name>
<accession>A0A809QVM4</accession>
<evidence type="ECO:0000313" key="2">
    <source>
        <dbReference type="Proteomes" id="UP000662914"/>
    </source>
</evidence>